<evidence type="ECO:0000313" key="1">
    <source>
        <dbReference type="EMBL" id="NML13679.1"/>
    </source>
</evidence>
<dbReference type="RefSeq" id="WP_169158588.1">
    <property type="nucleotide sequence ID" value="NZ_JABBFW010000001.1"/>
</dbReference>
<evidence type="ECO:0000313" key="2">
    <source>
        <dbReference type="Proteomes" id="UP000574067"/>
    </source>
</evidence>
<comment type="caution">
    <text evidence="1">The sequence shown here is derived from an EMBL/GenBank/DDBJ whole genome shotgun (WGS) entry which is preliminary data.</text>
</comment>
<gene>
    <name evidence="1" type="ORF">HHL10_01620</name>
</gene>
<keyword evidence="2" id="KW-1185">Reference proteome</keyword>
<dbReference type="EMBL" id="JABBFW010000001">
    <property type="protein sequence ID" value="NML13679.1"/>
    <property type="molecule type" value="Genomic_DNA"/>
</dbReference>
<organism evidence="1 2">
    <name type="scientific">Azohydromonas caseinilytica</name>
    <dbReference type="NCBI Taxonomy" id="2728836"/>
    <lineage>
        <taxon>Bacteria</taxon>
        <taxon>Pseudomonadati</taxon>
        <taxon>Pseudomonadota</taxon>
        <taxon>Betaproteobacteria</taxon>
        <taxon>Burkholderiales</taxon>
        <taxon>Sphaerotilaceae</taxon>
        <taxon>Azohydromonas</taxon>
    </lineage>
</organism>
<sequence>MNAAAGAPGWRALTIDRQRFAIRLRGHDLPLEVQCPDGATQVLPVWRCRDHFTALRAALTVHAGGAPAQGSPGDPSTTATLSLDPMHYLTALPGFADIDPARRESLAPAALWWAAGGDEAPARLLDGFGAIDGRLFELRRWTAGERQAALAAALQRHATESGDGDDVRFDAVTHLAALLRHGVVADPAEIDTLPLHWALPLIDLVVTLNQPPAADPLLGDDEAARRLAERTLRLARALGWTPEQVLRTPAVELDRLLALLDREEARARGTATATAAPPAPPRRRRLADAPDAVLIRIDD</sequence>
<name>A0A848F4Z6_9BURK</name>
<reference evidence="1 2" key="1">
    <citation type="submission" date="2020-04" db="EMBL/GenBank/DDBJ databases">
        <title>Azohydromonas sp. isolated from soil.</title>
        <authorList>
            <person name="Dahal R.H."/>
        </authorList>
    </citation>
    <scope>NUCLEOTIDE SEQUENCE [LARGE SCALE GENOMIC DNA]</scope>
    <source>
        <strain evidence="1 2">G-1-1-14</strain>
    </source>
</reference>
<proteinExistence type="predicted"/>
<dbReference type="AlphaFoldDB" id="A0A848F4Z6"/>
<protein>
    <submittedName>
        <fullName evidence="1">Uncharacterized protein</fullName>
    </submittedName>
</protein>
<accession>A0A848F4Z6</accession>
<dbReference type="Proteomes" id="UP000574067">
    <property type="component" value="Unassembled WGS sequence"/>
</dbReference>